<name>A0ABS3QTV7_9ACTN</name>
<proteinExistence type="predicted"/>
<dbReference type="Proteomes" id="UP000666915">
    <property type="component" value="Unassembled WGS sequence"/>
</dbReference>
<evidence type="ECO:0000256" key="1">
    <source>
        <dbReference type="SAM" id="MobiDB-lite"/>
    </source>
</evidence>
<gene>
    <name evidence="2" type="ORF">J4557_07795</name>
</gene>
<accession>A0ABS3QTV7</accession>
<comment type="caution">
    <text evidence="2">The sequence shown here is derived from an EMBL/GenBank/DDBJ whole genome shotgun (WGS) entry which is preliminary data.</text>
</comment>
<dbReference type="InterPro" id="IPR035169">
    <property type="entry name" value="DUF5318"/>
</dbReference>
<keyword evidence="3" id="KW-1185">Reference proteome</keyword>
<organism evidence="2 3">
    <name type="scientific">Actinomadura nitritigenes</name>
    <dbReference type="NCBI Taxonomy" id="134602"/>
    <lineage>
        <taxon>Bacteria</taxon>
        <taxon>Bacillati</taxon>
        <taxon>Actinomycetota</taxon>
        <taxon>Actinomycetes</taxon>
        <taxon>Streptosporangiales</taxon>
        <taxon>Thermomonosporaceae</taxon>
        <taxon>Actinomadura</taxon>
    </lineage>
</organism>
<sequence>MYRVNVSARYIAKIRTGPHHGKPPAENGAVRGDLPARARARPAAPGRAEATAEPAEMGREYGEFRVYVVEVCQSGDWNHLTVSYVLGRGEQRPER</sequence>
<dbReference type="EMBL" id="JAGEOK010000004">
    <property type="protein sequence ID" value="MBO2437419.1"/>
    <property type="molecule type" value="Genomic_DNA"/>
</dbReference>
<dbReference type="Pfam" id="PF17249">
    <property type="entry name" value="DUF5318"/>
    <property type="match status" value="1"/>
</dbReference>
<evidence type="ECO:0000313" key="3">
    <source>
        <dbReference type="Proteomes" id="UP000666915"/>
    </source>
</evidence>
<reference evidence="2 3" key="1">
    <citation type="submission" date="2021-03" db="EMBL/GenBank/DDBJ databases">
        <authorList>
            <person name="Kanchanasin P."/>
            <person name="Saeng-In P."/>
            <person name="Phongsopitanun W."/>
            <person name="Yuki M."/>
            <person name="Kudo T."/>
            <person name="Ohkuma M."/>
            <person name="Tanasupawat S."/>
        </authorList>
    </citation>
    <scope>NUCLEOTIDE SEQUENCE [LARGE SCALE GENOMIC DNA]</scope>
    <source>
        <strain evidence="2 3">L46</strain>
    </source>
</reference>
<feature type="compositionally biased region" description="Low complexity" evidence="1">
    <location>
        <begin position="35"/>
        <end position="55"/>
    </location>
</feature>
<protein>
    <submittedName>
        <fullName evidence="2">DUF5318 family protein</fullName>
    </submittedName>
</protein>
<feature type="region of interest" description="Disordered" evidence="1">
    <location>
        <begin position="15"/>
        <end position="55"/>
    </location>
</feature>
<evidence type="ECO:0000313" key="2">
    <source>
        <dbReference type="EMBL" id="MBO2437419.1"/>
    </source>
</evidence>